<dbReference type="Gene3D" id="3.30.60.190">
    <property type="match status" value="1"/>
</dbReference>
<organism evidence="2">
    <name type="scientific">Mesocestoides corti</name>
    <name type="common">Flatworm</name>
    <dbReference type="NCBI Taxonomy" id="53468"/>
    <lineage>
        <taxon>Eukaryota</taxon>
        <taxon>Metazoa</taxon>
        <taxon>Spiralia</taxon>
        <taxon>Lophotrochozoa</taxon>
        <taxon>Platyhelminthes</taxon>
        <taxon>Cestoda</taxon>
        <taxon>Eucestoda</taxon>
        <taxon>Cyclophyllidea</taxon>
        <taxon>Mesocestoididae</taxon>
        <taxon>Mesocestoides</taxon>
    </lineage>
</organism>
<feature type="domain" description="C2H2-type" evidence="1">
    <location>
        <begin position="26"/>
        <end position="46"/>
    </location>
</feature>
<evidence type="ECO:0000313" key="2">
    <source>
        <dbReference type="WBParaSite" id="MCU_002775-RA"/>
    </source>
</evidence>
<accession>A0A5K3ESR9</accession>
<dbReference type="AlphaFoldDB" id="A0A5K3ESR9"/>
<protein>
    <submittedName>
        <fullName evidence="2">C2H2-type domain-containing protein</fullName>
    </submittedName>
</protein>
<sequence>MEVLMTGCEGKTRTGSANQRVAQYSCPYCQRLYVSLTCFRKHLAAHAPSLLPPPPPAASSCVVKPRADCSAPSDFCDIFTEEDWMQTESYLCLSSSPNISLLHSILYEGASTELL</sequence>
<proteinExistence type="predicted"/>
<evidence type="ECO:0000259" key="1">
    <source>
        <dbReference type="PROSITE" id="PS00028"/>
    </source>
</evidence>
<reference evidence="2" key="1">
    <citation type="submission" date="2019-11" db="UniProtKB">
        <authorList>
            <consortium name="WormBaseParasite"/>
        </authorList>
    </citation>
    <scope>IDENTIFICATION</scope>
</reference>
<dbReference type="PROSITE" id="PS00028">
    <property type="entry name" value="ZINC_FINGER_C2H2_1"/>
    <property type="match status" value="1"/>
</dbReference>
<dbReference type="InterPro" id="IPR013087">
    <property type="entry name" value="Znf_C2H2_type"/>
</dbReference>
<dbReference type="WBParaSite" id="MCU_002775-RA">
    <property type="protein sequence ID" value="MCU_002775-RA"/>
    <property type="gene ID" value="MCU_002775"/>
</dbReference>
<name>A0A5K3ESR9_MESCO</name>
<dbReference type="SUPFAM" id="SSF144232">
    <property type="entry name" value="HIT/MYND zinc finger-like"/>
    <property type="match status" value="1"/>
</dbReference>